<keyword evidence="2" id="KW-0539">Nucleus</keyword>
<dbReference type="Proteomes" id="UP001357485">
    <property type="component" value="Unassembled WGS sequence"/>
</dbReference>
<evidence type="ECO:0000256" key="1">
    <source>
        <dbReference type="ARBA" id="ARBA00004123"/>
    </source>
</evidence>
<feature type="domain" description="Mediator complex subunit 15 KIX" evidence="4">
    <location>
        <begin position="47"/>
        <end position="120"/>
    </location>
</feature>
<feature type="region of interest" description="Disordered" evidence="3">
    <location>
        <begin position="1"/>
        <end position="31"/>
    </location>
</feature>
<comment type="caution">
    <text evidence="5">The sequence shown here is derived from an EMBL/GenBank/DDBJ whole genome shotgun (WGS) entry which is preliminary data.</text>
</comment>
<evidence type="ECO:0000256" key="3">
    <source>
        <dbReference type="SAM" id="MobiDB-lite"/>
    </source>
</evidence>
<dbReference type="InterPro" id="IPR036529">
    <property type="entry name" value="KIX_dom_sf"/>
</dbReference>
<feature type="region of interest" description="Disordered" evidence="3">
    <location>
        <begin position="271"/>
        <end position="330"/>
    </location>
</feature>
<protein>
    <recommendedName>
        <fullName evidence="4">Mediator complex subunit 15 KIX domain-containing protein</fullName>
    </recommendedName>
</protein>
<dbReference type="Pfam" id="PF16987">
    <property type="entry name" value="KIX_2"/>
    <property type="match status" value="1"/>
</dbReference>
<proteinExistence type="predicted"/>
<accession>A0ABR0M7F1</accession>
<sequence length="413" mass="45313">MNNPAHFQQMMGSAGAGPPRMQRQPPDTAQVSQHIVKLLQQASVPSSGWQSTFRIEERYGWVNQVITNIRLLKSDADVLQAIKVAISFERQTFTQSQSAEQYVAAFKEKLDQITQNRQKNVLQQANGMQNPQMVMMQQAVAQAARPSPAQNGFPQGFPPQLQHQMQASPIPPLPPNTASMGMNNSNLQATMLANQPAQQGVLPPGTHLTPAENGNINRLAQQMVQNTPIETLNMLRKTVIEKMTPQQRQSFHNQNMDPVLQHFRRAAGRLLQAKAQQQQQARSAALQVGQGQEPGAVLGGMRPQTAMSQRSAQQPQTTQGQPGGQEFDPTQFLGQQAEGLRSQDAGQLVVPASNNVNPQLGNFSQAGVPQIPNQTMGVPGQMANPMAQRQQQFLNAQQAQRDQGLRVSQMQAN</sequence>
<evidence type="ECO:0000256" key="2">
    <source>
        <dbReference type="ARBA" id="ARBA00023242"/>
    </source>
</evidence>
<dbReference type="InterPro" id="IPR036546">
    <property type="entry name" value="MED15_KIX"/>
</dbReference>
<reference evidence="5 6" key="1">
    <citation type="submission" date="2023-08" db="EMBL/GenBank/DDBJ databases">
        <title>Black Yeasts Isolated from many extreme environments.</title>
        <authorList>
            <person name="Coleine C."/>
            <person name="Stajich J.E."/>
            <person name="Selbmann L."/>
        </authorList>
    </citation>
    <scope>NUCLEOTIDE SEQUENCE [LARGE SCALE GENOMIC DNA]</scope>
    <source>
        <strain evidence="5 6">CCFEE 536</strain>
    </source>
</reference>
<comment type="subcellular location">
    <subcellularLocation>
        <location evidence="1">Nucleus</location>
    </subcellularLocation>
</comment>
<gene>
    <name evidence="5" type="ORF">LTR16_005786</name>
</gene>
<evidence type="ECO:0000313" key="5">
    <source>
        <dbReference type="EMBL" id="KAK5282528.1"/>
    </source>
</evidence>
<feature type="compositionally biased region" description="Low complexity" evidence="3">
    <location>
        <begin position="387"/>
        <end position="402"/>
    </location>
</feature>
<evidence type="ECO:0000313" key="6">
    <source>
        <dbReference type="Proteomes" id="UP001357485"/>
    </source>
</evidence>
<feature type="non-terminal residue" evidence="5">
    <location>
        <position position="413"/>
    </location>
</feature>
<keyword evidence="6" id="KW-1185">Reference proteome</keyword>
<feature type="region of interest" description="Disordered" evidence="3">
    <location>
        <begin position="383"/>
        <end position="413"/>
    </location>
</feature>
<organism evidence="5 6">
    <name type="scientific">Cryomyces antarcticus</name>
    <dbReference type="NCBI Taxonomy" id="329879"/>
    <lineage>
        <taxon>Eukaryota</taxon>
        <taxon>Fungi</taxon>
        <taxon>Dikarya</taxon>
        <taxon>Ascomycota</taxon>
        <taxon>Pezizomycotina</taxon>
        <taxon>Dothideomycetes</taxon>
        <taxon>Dothideomycetes incertae sedis</taxon>
        <taxon>Cryomyces</taxon>
    </lineage>
</organism>
<feature type="compositionally biased region" description="Low complexity" evidence="3">
    <location>
        <begin position="271"/>
        <end position="287"/>
    </location>
</feature>
<name>A0ABR0M7F1_9PEZI</name>
<dbReference type="EMBL" id="JAVRRA010000983">
    <property type="protein sequence ID" value="KAK5282528.1"/>
    <property type="molecule type" value="Genomic_DNA"/>
</dbReference>
<evidence type="ECO:0000259" key="4">
    <source>
        <dbReference type="Pfam" id="PF16987"/>
    </source>
</evidence>
<dbReference type="Gene3D" id="1.10.246.20">
    <property type="entry name" value="Coactivator CBP, KIX domain"/>
    <property type="match status" value="1"/>
</dbReference>